<dbReference type="Proteomes" id="UP000652681">
    <property type="component" value="Unassembled WGS sequence"/>
</dbReference>
<dbReference type="AlphaFoldDB" id="A0A8J6P6Z8"/>
<evidence type="ECO:0000313" key="2">
    <source>
        <dbReference type="Proteomes" id="UP000652681"/>
    </source>
</evidence>
<protein>
    <submittedName>
        <fullName evidence="1">Uncharacterized protein</fullName>
    </submittedName>
</protein>
<dbReference type="EMBL" id="JACVEL010000001">
    <property type="protein sequence ID" value="MBC9810981.1"/>
    <property type="molecule type" value="Genomic_DNA"/>
</dbReference>
<dbReference type="RefSeq" id="WP_163492237.1">
    <property type="nucleotide sequence ID" value="NZ_JACVEL010000001.1"/>
</dbReference>
<reference evidence="1" key="1">
    <citation type="submission" date="2020-09" db="EMBL/GenBank/DDBJ databases">
        <title>Taishania pollutisoli gen. nov., sp. nov., Isolated from Tetrabromobisphenol A-Contaminated Soil.</title>
        <authorList>
            <person name="Chen Q."/>
        </authorList>
    </citation>
    <scope>NUCLEOTIDE SEQUENCE</scope>
    <source>
        <strain evidence="1">CZZ-1</strain>
    </source>
</reference>
<name>A0A8J6P6Z8_9FLAO</name>
<organism evidence="1 2">
    <name type="scientific">Taishania pollutisoli</name>
    <dbReference type="NCBI Taxonomy" id="2766479"/>
    <lineage>
        <taxon>Bacteria</taxon>
        <taxon>Pseudomonadati</taxon>
        <taxon>Bacteroidota</taxon>
        <taxon>Flavobacteriia</taxon>
        <taxon>Flavobacteriales</taxon>
        <taxon>Crocinitomicaceae</taxon>
        <taxon>Taishania</taxon>
    </lineage>
</organism>
<gene>
    <name evidence="1" type="ORF">H9Y05_00690</name>
</gene>
<sequence length="67" mass="7589">MEARNAIVEFQGDNGGSLMVFGKAAAQLIYCTTYFKMEFPGHPNAYIIAEGHDFMFDVDLDELMFMK</sequence>
<keyword evidence="2" id="KW-1185">Reference proteome</keyword>
<accession>A0A8J6P6Z8</accession>
<comment type="caution">
    <text evidence="1">The sequence shown here is derived from an EMBL/GenBank/DDBJ whole genome shotgun (WGS) entry which is preliminary data.</text>
</comment>
<evidence type="ECO:0000313" key="1">
    <source>
        <dbReference type="EMBL" id="MBC9810981.1"/>
    </source>
</evidence>
<proteinExistence type="predicted"/>